<evidence type="ECO:0000256" key="1">
    <source>
        <dbReference type="SAM" id="Phobius"/>
    </source>
</evidence>
<protein>
    <submittedName>
        <fullName evidence="2">Uncharacterized protein</fullName>
    </submittedName>
</protein>
<name>A0AAV4LVK1_BABCB</name>
<dbReference type="RefSeq" id="XP_067716321.1">
    <property type="nucleotide sequence ID" value="XM_067860220.1"/>
</dbReference>
<dbReference type="GeneID" id="94195733"/>
<sequence length="95" mass="10552">MVTSLRRLTSNICQGVASVASPRQLSTSKDFAAHTAAHSAASTASTTLHNASPRLPLLYYRASTRAMESMNHRVFYANWIFVFAVYDIFTAYVDF</sequence>
<feature type="transmembrane region" description="Helical" evidence="1">
    <location>
        <begin position="74"/>
        <end position="93"/>
    </location>
</feature>
<evidence type="ECO:0000313" key="2">
    <source>
        <dbReference type="EMBL" id="GIX64252.1"/>
    </source>
</evidence>
<dbReference type="AlphaFoldDB" id="A0AAV4LVK1"/>
<comment type="caution">
    <text evidence="2">The sequence shown here is derived from an EMBL/GenBank/DDBJ whole genome shotgun (WGS) entry which is preliminary data.</text>
</comment>
<keyword evidence="1" id="KW-1133">Transmembrane helix</keyword>
<organism evidence="2 3">
    <name type="scientific">Babesia caballi</name>
    <dbReference type="NCBI Taxonomy" id="5871"/>
    <lineage>
        <taxon>Eukaryota</taxon>
        <taxon>Sar</taxon>
        <taxon>Alveolata</taxon>
        <taxon>Apicomplexa</taxon>
        <taxon>Aconoidasida</taxon>
        <taxon>Piroplasmida</taxon>
        <taxon>Babesiidae</taxon>
        <taxon>Babesia</taxon>
    </lineage>
</organism>
<keyword evidence="3" id="KW-1185">Reference proteome</keyword>
<dbReference type="EMBL" id="BPLF01000003">
    <property type="protein sequence ID" value="GIX64252.1"/>
    <property type="molecule type" value="Genomic_DNA"/>
</dbReference>
<keyword evidence="1" id="KW-0812">Transmembrane</keyword>
<accession>A0AAV4LVK1</accession>
<reference evidence="2 3" key="1">
    <citation type="submission" date="2021-06" db="EMBL/GenBank/DDBJ databases">
        <title>Genome sequence of Babesia caballi.</title>
        <authorList>
            <person name="Yamagishi J."/>
            <person name="Kidaka T."/>
            <person name="Ochi A."/>
        </authorList>
    </citation>
    <scope>NUCLEOTIDE SEQUENCE [LARGE SCALE GENOMIC DNA]</scope>
    <source>
        <strain evidence="2">USDA-D6B2</strain>
    </source>
</reference>
<proteinExistence type="predicted"/>
<dbReference type="Proteomes" id="UP001497744">
    <property type="component" value="Unassembled WGS sequence"/>
</dbReference>
<gene>
    <name evidence="2" type="ORF">BcabD6B2_36870</name>
</gene>
<evidence type="ECO:0000313" key="3">
    <source>
        <dbReference type="Proteomes" id="UP001497744"/>
    </source>
</evidence>
<keyword evidence="1" id="KW-0472">Membrane</keyword>